<sequence>MTHVCFIEDTHLHGGTQIWVTEAVRVFLAKGHEVTLLTPSGGFVARDGVTTDARVVTYGFDDVVSEDVAHQNLWIDALAAADVAVCTVHPPRDGFHCSRFAARCIEQAGLSTVLQPKTGTIVPEYLREFYAPPEDINYQVISITDFTRHYLIEHYGIPADRVSLIYQGTDVATFTPNAERAERARLAYVLPDGAFPVLGNLGSFEHRKGQVGLLEAVARIRSGLPDVYLLLVGDGPDEGLLRAKVGQLGLQDHVEFHPFTRTPADVFEIVDVLVLPSLYKEGLPNVLLEAMSMGLPVVSSRLAGTPEVVHEGQTGLLVEPGDIAGLAAAIERLGVDRDSARAMGGAGRRLMTTGFDKEHQFDAFLEHFAGHSPSR</sequence>
<evidence type="ECO:0000259" key="3">
    <source>
        <dbReference type="Pfam" id="PF13439"/>
    </source>
</evidence>
<dbReference type="Pfam" id="PF13692">
    <property type="entry name" value="Glyco_trans_1_4"/>
    <property type="match status" value="1"/>
</dbReference>
<feature type="domain" description="Glycosyltransferase subfamily 4-like N-terminal" evidence="3">
    <location>
        <begin position="14"/>
        <end position="172"/>
    </location>
</feature>
<protein>
    <submittedName>
        <fullName evidence="4">Glycosyltransferase family 4 protein</fullName>
    </submittedName>
</protein>
<dbReference type="InterPro" id="IPR028098">
    <property type="entry name" value="Glyco_trans_4-like_N"/>
</dbReference>
<dbReference type="Pfam" id="PF13439">
    <property type="entry name" value="Glyco_transf_4"/>
    <property type="match status" value="1"/>
</dbReference>
<dbReference type="EMBL" id="JADJZA010000001">
    <property type="protein sequence ID" value="MBK9295274.1"/>
    <property type="molecule type" value="Genomic_DNA"/>
</dbReference>
<evidence type="ECO:0000256" key="2">
    <source>
        <dbReference type="ARBA" id="ARBA00022679"/>
    </source>
</evidence>
<dbReference type="GO" id="GO:0016757">
    <property type="term" value="F:glycosyltransferase activity"/>
    <property type="evidence" value="ECO:0007669"/>
    <property type="project" value="UniProtKB-KW"/>
</dbReference>
<organism evidence="4 5">
    <name type="scientific">Candidatus Neomicrothrix subdominans</name>
    <dbReference type="NCBI Taxonomy" id="2954438"/>
    <lineage>
        <taxon>Bacteria</taxon>
        <taxon>Bacillati</taxon>
        <taxon>Actinomycetota</taxon>
        <taxon>Acidimicrobiia</taxon>
        <taxon>Acidimicrobiales</taxon>
        <taxon>Microthrixaceae</taxon>
        <taxon>Candidatus Neomicrothrix</taxon>
    </lineage>
</organism>
<gene>
    <name evidence="4" type="ORF">IPN02_00030</name>
</gene>
<accession>A0A936TD64</accession>
<proteinExistence type="predicted"/>
<dbReference type="Gene3D" id="3.40.50.2000">
    <property type="entry name" value="Glycogen Phosphorylase B"/>
    <property type="match status" value="2"/>
</dbReference>
<dbReference type="PANTHER" id="PTHR12526:SF510">
    <property type="entry name" value="D-INOSITOL 3-PHOSPHATE GLYCOSYLTRANSFERASE"/>
    <property type="match status" value="1"/>
</dbReference>
<dbReference type="CDD" id="cd03801">
    <property type="entry name" value="GT4_PimA-like"/>
    <property type="match status" value="1"/>
</dbReference>
<dbReference type="Proteomes" id="UP000727993">
    <property type="component" value="Unassembled WGS sequence"/>
</dbReference>
<evidence type="ECO:0000313" key="4">
    <source>
        <dbReference type="EMBL" id="MBK9295274.1"/>
    </source>
</evidence>
<dbReference type="SUPFAM" id="SSF53756">
    <property type="entry name" value="UDP-Glycosyltransferase/glycogen phosphorylase"/>
    <property type="match status" value="1"/>
</dbReference>
<dbReference type="AlphaFoldDB" id="A0A936TD64"/>
<evidence type="ECO:0000313" key="5">
    <source>
        <dbReference type="Proteomes" id="UP000727993"/>
    </source>
</evidence>
<name>A0A936TD64_9ACTN</name>
<keyword evidence="2" id="KW-0808">Transferase</keyword>
<keyword evidence="1" id="KW-0328">Glycosyltransferase</keyword>
<evidence type="ECO:0000256" key="1">
    <source>
        <dbReference type="ARBA" id="ARBA00022676"/>
    </source>
</evidence>
<comment type="caution">
    <text evidence="4">The sequence shown here is derived from an EMBL/GenBank/DDBJ whole genome shotgun (WGS) entry which is preliminary data.</text>
</comment>
<reference evidence="4 5" key="1">
    <citation type="submission" date="2020-10" db="EMBL/GenBank/DDBJ databases">
        <title>Connecting structure to function with the recovery of over 1000 high-quality activated sludge metagenome-assembled genomes encoding full-length rRNA genes using long-read sequencing.</title>
        <authorList>
            <person name="Singleton C.M."/>
            <person name="Petriglieri F."/>
            <person name="Kristensen J.M."/>
            <person name="Kirkegaard R.H."/>
            <person name="Michaelsen T.Y."/>
            <person name="Andersen M.H."/>
            <person name="Karst S.M."/>
            <person name="Dueholm M.S."/>
            <person name="Nielsen P.H."/>
            <person name="Albertsen M."/>
        </authorList>
    </citation>
    <scope>NUCLEOTIDE SEQUENCE [LARGE SCALE GENOMIC DNA]</scope>
    <source>
        <strain evidence="4">Lyne_18-Q3-R50-59_MAXAC.006</strain>
    </source>
</reference>
<dbReference type="PANTHER" id="PTHR12526">
    <property type="entry name" value="GLYCOSYLTRANSFERASE"/>
    <property type="match status" value="1"/>
</dbReference>